<keyword evidence="3" id="KW-1185">Reference proteome</keyword>
<proteinExistence type="predicted"/>
<dbReference type="Proteomes" id="UP000703661">
    <property type="component" value="Unassembled WGS sequence"/>
</dbReference>
<comment type="caution">
    <text evidence="2">The sequence shown here is derived from an EMBL/GenBank/DDBJ whole genome shotgun (WGS) entry which is preliminary data.</text>
</comment>
<evidence type="ECO:0000256" key="1">
    <source>
        <dbReference type="SAM" id="MobiDB-lite"/>
    </source>
</evidence>
<dbReference type="AlphaFoldDB" id="A0A9P6MZ10"/>
<sequence>MDSSSTHRSTSLVTPSNKRLRCDNMSSDSEGDEVQLQNLEEKFTIIMGHESTAKLLLDLTVPFGVKFQNGKILEVLALPGEAKKLMADPIVSVWPLKRQTASEAELRHVLWSRKFRDLVDRDLSQYEYLSDDLCQRTFRKDGQEVAQKLAGALIQTETQVMLTLKVELNGRTQSEDPHSHGLAFPTWESYVVEATTYEDTRRILIGTATWSALVTSAIILTTGHVIVGPDNTTFQTSEKLIRAMGDQDGEDVIKVNSSMNGCLESFAKDVQEIIATLNQDCVRKEIEARIKVVTLALMSWK</sequence>
<protein>
    <submittedName>
        <fullName evidence="2">Uncharacterized protein</fullName>
    </submittedName>
</protein>
<accession>A0A9P6MZ10</accession>
<name>A0A9P6MZ10_9FUNG</name>
<feature type="compositionally biased region" description="Polar residues" evidence="1">
    <location>
        <begin position="1"/>
        <end position="17"/>
    </location>
</feature>
<evidence type="ECO:0000313" key="3">
    <source>
        <dbReference type="Proteomes" id="UP000703661"/>
    </source>
</evidence>
<organism evidence="2 3">
    <name type="scientific">Entomortierella chlamydospora</name>
    <dbReference type="NCBI Taxonomy" id="101097"/>
    <lineage>
        <taxon>Eukaryota</taxon>
        <taxon>Fungi</taxon>
        <taxon>Fungi incertae sedis</taxon>
        <taxon>Mucoromycota</taxon>
        <taxon>Mortierellomycotina</taxon>
        <taxon>Mortierellomycetes</taxon>
        <taxon>Mortierellales</taxon>
        <taxon>Mortierellaceae</taxon>
        <taxon>Entomortierella</taxon>
    </lineage>
</organism>
<reference evidence="2" key="1">
    <citation type="journal article" date="2020" name="Fungal Divers.">
        <title>Resolving the Mortierellaceae phylogeny through synthesis of multi-gene phylogenetics and phylogenomics.</title>
        <authorList>
            <person name="Vandepol N."/>
            <person name="Liber J."/>
            <person name="Desiro A."/>
            <person name="Na H."/>
            <person name="Kennedy M."/>
            <person name="Barry K."/>
            <person name="Grigoriev I.V."/>
            <person name="Miller A.N."/>
            <person name="O'Donnell K."/>
            <person name="Stajich J.E."/>
            <person name="Bonito G."/>
        </authorList>
    </citation>
    <scope>NUCLEOTIDE SEQUENCE</scope>
    <source>
        <strain evidence="2">NRRL 2769</strain>
    </source>
</reference>
<dbReference type="EMBL" id="JAAAID010000426">
    <property type="protein sequence ID" value="KAG0017662.1"/>
    <property type="molecule type" value="Genomic_DNA"/>
</dbReference>
<evidence type="ECO:0000313" key="2">
    <source>
        <dbReference type="EMBL" id="KAG0017662.1"/>
    </source>
</evidence>
<gene>
    <name evidence="2" type="ORF">BGZ80_008055</name>
</gene>
<feature type="region of interest" description="Disordered" evidence="1">
    <location>
        <begin position="1"/>
        <end position="33"/>
    </location>
</feature>